<dbReference type="PANTHER" id="PTHR43649:SF31">
    <property type="entry name" value="SN-GLYCEROL-3-PHOSPHATE-BINDING PERIPLASMIC PROTEIN UGPB"/>
    <property type="match status" value="1"/>
</dbReference>
<organism evidence="6 7">
    <name type="scientific">Paenibacillus turicensis</name>
    <dbReference type="NCBI Taxonomy" id="160487"/>
    <lineage>
        <taxon>Bacteria</taxon>
        <taxon>Bacillati</taxon>
        <taxon>Bacillota</taxon>
        <taxon>Bacilli</taxon>
        <taxon>Bacillales</taxon>
        <taxon>Paenibacillaceae</taxon>
        <taxon>Paenibacillus</taxon>
    </lineage>
</organism>
<dbReference type="PROSITE" id="PS51257">
    <property type="entry name" value="PROKAR_LIPOPROTEIN"/>
    <property type="match status" value="1"/>
</dbReference>
<evidence type="ECO:0000256" key="3">
    <source>
        <dbReference type="ARBA" id="ARBA00022448"/>
    </source>
</evidence>
<evidence type="ECO:0000313" key="7">
    <source>
        <dbReference type="Proteomes" id="UP001519272"/>
    </source>
</evidence>
<dbReference type="EMBL" id="JAGGKG010000023">
    <property type="protein sequence ID" value="MBP1907180.1"/>
    <property type="molecule type" value="Genomic_DNA"/>
</dbReference>
<sequence length="465" mass="52740">MNFNRLHKIVMILTSILLIAGCTSPAQNKNEEKRTVKIMSWDESSFYRQYGDLFSMKYPNTEVEIISTSKLYQSIENEDYNYDEALTKFIEEEQPDVLLLNPSDINTLGAGGKLTEIQPLIDRDKYDLTTYSEGILESIKEMGEGKLFALSPNFSMEGILYNADLFKKYGVEPPHDGMTWQEILDLARRFPTDGEAKERIYGFGTQDGTSISDLASTIASSQGLSFYNKKTKKITINTDSWKNVYKQALDAISSKAIYVREGEGFQGGNMEDYYASQPFLMGRVAMTVDRTYMLNNIKDAETYMKDYKKFEIGIAAGPVDPSEPTKTRGAFLNDLFAIRAGSPNLDAAWDFIKFVNGEEFAKVKSKTVNNGLSSRIGFTKDYNGISLEPLYKLQPKINLDENLRDVMPIEFYREYSPILEREVKLLEENKKTIDEALNTIQIEAQAALDKAVKDEEAKKGQKDKK</sequence>
<feature type="chain" id="PRO_5045599451" evidence="5">
    <location>
        <begin position="29"/>
        <end position="465"/>
    </location>
</feature>
<keyword evidence="6" id="KW-0762">Sugar transport</keyword>
<comment type="similarity">
    <text evidence="2">Belongs to the bacterial solute-binding protein 1 family.</text>
</comment>
<evidence type="ECO:0000313" key="6">
    <source>
        <dbReference type="EMBL" id="MBP1907180.1"/>
    </source>
</evidence>
<evidence type="ECO:0000256" key="5">
    <source>
        <dbReference type="SAM" id="SignalP"/>
    </source>
</evidence>
<protein>
    <submittedName>
        <fullName evidence="6">Multiple sugar transport system substrate-binding protein</fullName>
    </submittedName>
</protein>
<comment type="caution">
    <text evidence="6">The sequence shown here is derived from an EMBL/GenBank/DDBJ whole genome shotgun (WGS) entry which is preliminary data.</text>
</comment>
<dbReference type="Gene3D" id="3.40.190.10">
    <property type="entry name" value="Periplasmic binding protein-like II"/>
    <property type="match status" value="1"/>
</dbReference>
<dbReference type="PANTHER" id="PTHR43649">
    <property type="entry name" value="ARABINOSE-BINDING PROTEIN-RELATED"/>
    <property type="match status" value="1"/>
</dbReference>
<feature type="signal peptide" evidence="5">
    <location>
        <begin position="1"/>
        <end position="28"/>
    </location>
</feature>
<name>A0ABS4FXD6_9BACL</name>
<comment type="subcellular location">
    <subcellularLocation>
        <location evidence="1">Cell envelope</location>
    </subcellularLocation>
</comment>
<evidence type="ECO:0000256" key="4">
    <source>
        <dbReference type="ARBA" id="ARBA00022729"/>
    </source>
</evidence>
<proteinExistence type="inferred from homology"/>
<dbReference type="SUPFAM" id="SSF53850">
    <property type="entry name" value="Periplasmic binding protein-like II"/>
    <property type="match status" value="1"/>
</dbReference>
<dbReference type="Pfam" id="PF01547">
    <property type="entry name" value="SBP_bac_1"/>
    <property type="match status" value="1"/>
</dbReference>
<keyword evidence="3" id="KW-0813">Transport</keyword>
<dbReference type="Proteomes" id="UP001519272">
    <property type="component" value="Unassembled WGS sequence"/>
</dbReference>
<dbReference type="InterPro" id="IPR050490">
    <property type="entry name" value="Bact_solute-bd_prot1"/>
</dbReference>
<dbReference type="InterPro" id="IPR006059">
    <property type="entry name" value="SBP"/>
</dbReference>
<dbReference type="RefSeq" id="WP_210090766.1">
    <property type="nucleotide sequence ID" value="NZ_JAGGKG010000023.1"/>
</dbReference>
<keyword evidence="7" id="KW-1185">Reference proteome</keyword>
<evidence type="ECO:0000256" key="2">
    <source>
        <dbReference type="ARBA" id="ARBA00008520"/>
    </source>
</evidence>
<gene>
    <name evidence="6" type="ORF">J2Z32_003855</name>
</gene>
<keyword evidence="4 5" id="KW-0732">Signal</keyword>
<evidence type="ECO:0000256" key="1">
    <source>
        <dbReference type="ARBA" id="ARBA00004196"/>
    </source>
</evidence>
<reference evidence="6 7" key="1">
    <citation type="submission" date="2021-03" db="EMBL/GenBank/DDBJ databases">
        <title>Genomic Encyclopedia of Type Strains, Phase IV (KMG-IV): sequencing the most valuable type-strain genomes for metagenomic binning, comparative biology and taxonomic classification.</title>
        <authorList>
            <person name="Goeker M."/>
        </authorList>
    </citation>
    <scope>NUCLEOTIDE SEQUENCE [LARGE SCALE GENOMIC DNA]</scope>
    <source>
        <strain evidence="6 7">DSM 14349</strain>
    </source>
</reference>
<accession>A0ABS4FXD6</accession>